<feature type="domain" description="Na+/H+ antiporter NhaC-like C-terminal" evidence="10">
    <location>
        <begin position="67"/>
        <end position="282"/>
    </location>
</feature>
<feature type="transmembrane region" description="Helical" evidence="9">
    <location>
        <begin position="53"/>
        <end position="71"/>
    </location>
</feature>
<evidence type="ECO:0000256" key="5">
    <source>
        <dbReference type="ARBA" id="ARBA00022692"/>
    </source>
</evidence>
<reference evidence="11 12" key="1">
    <citation type="submission" date="2024-03" db="EMBL/GenBank/DDBJ databases">
        <title>Human intestinal bacterial collection.</title>
        <authorList>
            <person name="Pauvert C."/>
            <person name="Hitch T.C.A."/>
            <person name="Clavel T."/>
        </authorList>
    </citation>
    <scope>NUCLEOTIDE SEQUENCE [LARGE SCALE GENOMIC DNA]</scope>
    <source>
        <strain evidence="11 12">CLA-JM-H16</strain>
    </source>
</reference>
<evidence type="ECO:0000313" key="11">
    <source>
        <dbReference type="EMBL" id="MEQ2372514.1"/>
    </source>
</evidence>
<comment type="subcellular location">
    <subcellularLocation>
        <location evidence="1">Cell membrane</location>
        <topology evidence="1">Multi-pass membrane protein</topology>
    </subcellularLocation>
</comment>
<keyword evidence="3" id="KW-0050">Antiport</keyword>
<name>A0ABV1BIT0_9FIRM</name>
<dbReference type="RefSeq" id="WP_349057700.1">
    <property type="nucleotide sequence ID" value="NZ_JBBMEJ010000039.1"/>
</dbReference>
<keyword evidence="2" id="KW-0813">Transport</keyword>
<evidence type="ECO:0000256" key="2">
    <source>
        <dbReference type="ARBA" id="ARBA00022448"/>
    </source>
</evidence>
<evidence type="ECO:0000256" key="8">
    <source>
        <dbReference type="ARBA" id="ARBA00038435"/>
    </source>
</evidence>
<evidence type="ECO:0000256" key="1">
    <source>
        <dbReference type="ARBA" id="ARBA00004651"/>
    </source>
</evidence>
<comment type="similarity">
    <text evidence="8">Belongs to the NhaC Na(+)/H(+) (TC 2.A.35) antiporter family.</text>
</comment>
<dbReference type="InterPro" id="IPR052180">
    <property type="entry name" value="NhaC_Na-H+_Antiporter"/>
</dbReference>
<keyword evidence="4" id="KW-1003">Cell membrane</keyword>
<evidence type="ECO:0000256" key="4">
    <source>
        <dbReference type="ARBA" id="ARBA00022475"/>
    </source>
</evidence>
<dbReference type="PANTHER" id="PTHR33451:SF3">
    <property type="entry name" value="MALATE-2H(+)_NA(+)-LACTATE ANTIPORTER"/>
    <property type="match status" value="1"/>
</dbReference>
<gene>
    <name evidence="11" type="ORF">WMO28_16615</name>
</gene>
<dbReference type="EMBL" id="JBBMEJ010000039">
    <property type="protein sequence ID" value="MEQ2372514.1"/>
    <property type="molecule type" value="Genomic_DNA"/>
</dbReference>
<protein>
    <submittedName>
        <fullName evidence="11">Na+/H+ antiporter NhaC family protein</fullName>
    </submittedName>
</protein>
<comment type="caution">
    <text evidence="11">The sequence shown here is derived from an EMBL/GenBank/DDBJ whole genome shotgun (WGS) entry which is preliminary data.</text>
</comment>
<proteinExistence type="inferred from homology"/>
<evidence type="ECO:0000256" key="7">
    <source>
        <dbReference type="ARBA" id="ARBA00023136"/>
    </source>
</evidence>
<feature type="transmembrane region" description="Helical" evidence="9">
    <location>
        <begin position="137"/>
        <end position="157"/>
    </location>
</feature>
<accession>A0ABV1BIT0</accession>
<feature type="transmembrane region" description="Helical" evidence="9">
    <location>
        <begin position="164"/>
        <end position="182"/>
    </location>
</feature>
<keyword evidence="12" id="KW-1185">Reference proteome</keyword>
<keyword evidence="6 9" id="KW-1133">Transmembrane helix</keyword>
<organism evidence="11 12">
    <name type="scientific">Blautia aquisgranensis</name>
    <dbReference type="NCBI Taxonomy" id="3133153"/>
    <lineage>
        <taxon>Bacteria</taxon>
        <taxon>Bacillati</taxon>
        <taxon>Bacillota</taxon>
        <taxon>Clostridia</taxon>
        <taxon>Lachnospirales</taxon>
        <taxon>Lachnospiraceae</taxon>
        <taxon>Blautia</taxon>
    </lineage>
</organism>
<feature type="transmembrane region" description="Helical" evidence="9">
    <location>
        <begin position="99"/>
        <end position="117"/>
    </location>
</feature>
<evidence type="ECO:0000313" key="12">
    <source>
        <dbReference type="Proteomes" id="UP001473063"/>
    </source>
</evidence>
<dbReference type="PANTHER" id="PTHR33451">
    <property type="entry name" value="MALATE-2H(+)/NA(+)-LACTATE ANTIPORTER"/>
    <property type="match status" value="1"/>
</dbReference>
<sequence>MAYIVYYASAICRPSVMLLASFLLCCLVSFLTGTSFGSAATIGVICMTMADSMGIPSIYTGGAILAGIFFGDRCSPVSTSALLVSELTKTDLFSNIRNMLRSALVPFALSCIIYAVLGWTLHAGTSADSTRNLLQNYYHFTPLMLLPVVLVLVLSLLRIDIKKTIAISVLMGMVLAVTVQHFSISELPALCFSGFSPADKNIAALMGGGGFLSMARVYVIVGISSCYSGMFEGTGFLSGIEAMMKRLSSRITPYGATFLTSVITSAISCNQTLAIMLTDQLCRADNPEKDSFALDLENSANLVYSVFTVRSLTHLYFL</sequence>
<keyword evidence="7 9" id="KW-0472">Membrane</keyword>
<keyword evidence="5 9" id="KW-0812">Transmembrane</keyword>
<evidence type="ECO:0000256" key="6">
    <source>
        <dbReference type="ARBA" id="ARBA00022989"/>
    </source>
</evidence>
<dbReference type="Pfam" id="PF03553">
    <property type="entry name" value="Na_H_antiporter"/>
    <property type="match status" value="1"/>
</dbReference>
<evidence type="ECO:0000259" key="10">
    <source>
        <dbReference type="Pfam" id="PF03553"/>
    </source>
</evidence>
<evidence type="ECO:0000256" key="9">
    <source>
        <dbReference type="SAM" id="Phobius"/>
    </source>
</evidence>
<dbReference type="InterPro" id="IPR018461">
    <property type="entry name" value="Na/H_Antiport_NhaC-like_C"/>
</dbReference>
<dbReference type="Proteomes" id="UP001473063">
    <property type="component" value="Unassembled WGS sequence"/>
</dbReference>
<evidence type="ECO:0000256" key="3">
    <source>
        <dbReference type="ARBA" id="ARBA00022449"/>
    </source>
</evidence>